<evidence type="ECO:0000256" key="1">
    <source>
        <dbReference type="SAM" id="SignalP"/>
    </source>
</evidence>
<keyword evidence="1" id="KW-0732">Signal</keyword>
<dbReference type="RefSeq" id="WP_147778240.1">
    <property type="nucleotide sequence ID" value="NZ_SAYD01000016.1"/>
</dbReference>
<evidence type="ECO:0000313" key="3">
    <source>
        <dbReference type="Proteomes" id="UP000325002"/>
    </source>
</evidence>
<evidence type="ECO:0000313" key="2">
    <source>
        <dbReference type="EMBL" id="TXJ39605.1"/>
    </source>
</evidence>
<gene>
    <name evidence="2" type="ORF">EPJ81_03860</name>
</gene>
<organism evidence="2 3">
    <name type="scientific">Brachyspira aalborgi</name>
    <dbReference type="NCBI Taxonomy" id="29522"/>
    <lineage>
        <taxon>Bacteria</taxon>
        <taxon>Pseudomonadati</taxon>
        <taxon>Spirochaetota</taxon>
        <taxon>Spirochaetia</taxon>
        <taxon>Brachyspirales</taxon>
        <taxon>Brachyspiraceae</taxon>
        <taxon>Brachyspira</taxon>
    </lineage>
</organism>
<feature type="signal peptide" evidence="1">
    <location>
        <begin position="1"/>
        <end position="24"/>
    </location>
</feature>
<protein>
    <recommendedName>
        <fullName evidence="4">Lipocalin-like domain-containing protein</fullName>
    </recommendedName>
</protein>
<dbReference type="AlphaFoldDB" id="A0A5C8EP26"/>
<reference evidence="2 3" key="1">
    <citation type="journal article" date="1992" name="Lakartidningen">
        <title>[Penicillin V and not amoxicillin is the first choice preparation in acute otitis].</title>
        <authorList>
            <person name="Kamme C."/>
            <person name="Lundgren K."/>
            <person name="Prellner K."/>
        </authorList>
    </citation>
    <scope>NUCLEOTIDE SEQUENCE [LARGE SCALE GENOMIC DNA]</scope>
    <source>
        <strain evidence="2 3">PC3997IV</strain>
    </source>
</reference>
<feature type="chain" id="PRO_5023054222" description="Lipocalin-like domain-containing protein" evidence="1">
    <location>
        <begin position="25"/>
        <end position="275"/>
    </location>
</feature>
<dbReference type="PROSITE" id="PS51257">
    <property type="entry name" value="PROKAR_LIPOPROTEIN"/>
    <property type="match status" value="1"/>
</dbReference>
<accession>A0A5C8EP26</accession>
<sequence length="275" mass="29666">MTQKNKIFSIILSLLVLSSLSCRKSGGGDGVGVVTEPDALPGTFSITEASGNVKALVVKPDTTVSDIKIAFSSSTDYTAKFTVEDGETVEANKITSEDFEFANNSLTAKTTLVDKVRKLDSSSQTVDKTIKINFTFKAKDTTLKNNTKTLSIEVKLTKELAFKPSSLIGDWESTKTGNTLTINNDGSAKATVNNTTLNNIKKADNWDTDKDKEVQEFTLTHKITSTENSTAEGWTITYTFKNSNSCVSVYRKSTGEVVESGSATFTKKAAAATTK</sequence>
<dbReference type="EMBL" id="SAYD01000016">
    <property type="protein sequence ID" value="TXJ39605.1"/>
    <property type="molecule type" value="Genomic_DNA"/>
</dbReference>
<evidence type="ECO:0008006" key="4">
    <source>
        <dbReference type="Google" id="ProtNLM"/>
    </source>
</evidence>
<dbReference type="Proteomes" id="UP000325002">
    <property type="component" value="Unassembled WGS sequence"/>
</dbReference>
<proteinExistence type="predicted"/>
<comment type="caution">
    <text evidence="2">The sequence shown here is derived from an EMBL/GenBank/DDBJ whole genome shotgun (WGS) entry which is preliminary data.</text>
</comment>
<name>A0A5C8EP26_9SPIR</name>